<accession>A0A6S7BH18</accession>
<feature type="region of interest" description="Disordered" evidence="1">
    <location>
        <begin position="1"/>
        <end position="20"/>
    </location>
</feature>
<reference evidence="2 3" key="1">
    <citation type="submission" date="2020-04" db="EMBL/GenBank/DDBJ databases">
        <authorList>
            <person name="De Canck E."/>
        </authorList>
    </citation>
    <scope>NUCLEOTIDE SEQUENCE [LARGE SCALE GENOMIC DNA]</scope>
    <source>
        <strain evidence="2 3">LMG 28138</strain>
    </source>
</reference>
<sequence>MSSGAPAALRPVSGGRPDKMRNCPALVFKRSARFRGKVKARIRSFLSIFTKFVQADVGTALPAPIALYGTGPSAKALTLVDNFVWDQTKHQSANSDR</sequence>
<dbReference type="Proteomes" id="UP000494115">
    <property type="component" value="Unassembled WGS sequence"/>
</dbReference>
<proteinExistence type="predicted"/>
<protein>
    <submittedName>
        <fullName evidence="2">Uncharacterized protein</fullName>
    </submittedName>
</protein>
<organism evidence="2 3">
    <name type="scientific">Pararobbsia alpina</name>
    <dbReference type="NCBI Taxonomy" id="621374"/>
    <lineage>
        <taxon>Bacteria</taxon>
        <taxon>Pseudomonadati</taxon>
        <taxon>Pseudomonadota</taxon>
        <taxon>Betaproteobacteria</taxon>
        <taxon>Burkholderiales</taxon>
        <taxon>Burkholderiaceae</taxon>
        <taxon>Pararobbsia</taxon>
    </lineage>
</organism>
<keyword evidence="3" id="KW-1185">Reference proteome</keyword>
<gene>
    <name evidence="2" type="ORF">LMG28138_04790</name>
</gene>
<evidence type="ECO:0000256" key="1">
    <source>
        <dbReference type="SAM" id="MobiDB-lite"/>
    </source>
</evidence>
<dbReference type="EMBL" id="CADIKM010000036">
    <property type="protein sequence ID" value="CAB3800099.1"/>
    <property type="molecule type" value="Genomic_DNA"/>
</dbReference>
<evidence type="ECO:0000313" key="2">
    <source>
        <dbReference type="EMBL" id="CAB3800099.1"/>
    </source>
</evidence>
<evidence type="ECO:0000313" key="3">
    <source>
        <dbReference type="Proteomes" id="UP000494115"/>
    </source>
</evidence>
<name>A0A6S7BH18_9BURK</name>
<dbReference type="AlphaFoldDB" id="A0A6S7BH18"/>